<organism evidence="1 2">
    <name type="scientific">Rhizobium fabae</name>
    <dbReference type="NCBI Taxonomy" id="573179"/>
    <lineage>
        <taxon>Bacteria</taxon>
        <taxon>Pseudomonadati</taxon>
        <taxon>Pseudomonadota</taxon>
        <taxon>Alphaproteobacteria</taxon>
        <taxon>Hyphomicrobiales</taxon>
        <taxon>Rhizobiaceae</taxon>
        <taxon>Rhizobium/Agrobacterium group</taxon>
        <taxon>Rhizobium</taxon>
    </lineage>
</organism>
<dbReference type="EMBL" id="JACIDG010000009">
    <property type="protein sequence ID" value="MBB3916373.1"/>
    <property type="molecule type" value="Genomic_DNA"/>
</dbReference>
<reference evidence="1 2" key="1">
    <citation type="submission" date="2020-08" db="EMBL/GenBank/DDBJ databases">
        <title>Genomic Encyclopedia of Type Strains, Phase IV (KMG-IV): sequencing the most valuable type-strain genomes for metagenomic binning, comparative biology and taxonomic classification.</title>
        <authorList>
            <person name="Goeker M."/>
        </authorList>
    </citation>
    <scope>NUCLEOTIDE SEQUENCE [LARGE SCALE GENOMIC DNA]</scope>
    <source>
        <strain evidence="1 2">DSM 19331</strain>
    </source>
</reference>
<evidence type="ECO:0000313" key="2">
    <source>
        <dbReference type="Proteomes" id="UP000545490"/>
    </source>
</evidence>
<gene>
    <name evidence="1" type="ORF">GGQ65_003675</name>
</gene>
<sequence>MDGWITRLYAGEIAVEVLASYGLVKPEIQGGSWTAEGLLLLDEA</sequence>
<dbReference type="AlphaFoldDB" id="A0A7W6B687"/>
<dbReference type="Proteomes" id="UP000545490">
    <property type="component" value="Unassembled WGS sequence"/>
</dbReference>
<evidence type="ECO:0000313" key="1">
    <source>
        <dbReference type="EMBL" id="MBB3916373.1"/>
    </source>
</evidence>
<accession>A0A7W6B687</accession>
<protein>
    <submittedName>
        <fullName evidence="1">Uncharacterized protein</fullName>
    </submittedName>
</protein>
<comment type="caution">
    <text evidence="1">The sequence shown here is derived from an EMBL/GenBank/DDBJ whole genome shotgun (WGS) entry which is preliminary data.</text>
</comment>
<name>A0A7W6B687_9HYPH</name>
<proteinExistence type="predicted"/>